<reference evidence="2 3" key="1">
    <citation type="submission" date="2019-08" db="EMBL/GenBank/DDBJ databases">
        <title>Genome of Phaeodactylibacter luteus.</title>
        <authorList>
            <person name="Bowman J.P."/>
        </authorList>
    </citation>
    <scope>NUCLEOTIDE SEQUENCE [LARGE SCALE GENOMIC DNA]</scope>
    <source>
        <strain evidence="2 3">KCTC 42180</strain>
    </source>
</reference>
<dbReference type="OrthoDB" id="9797819at2"/>
<dbReference type="RefSeq" id="WP_147167284.1">
    <property type="nucleotide sequence ID" value="NZ_VOOR01000017.1"/>
</dbReference>
<dbReference type="Pfam" id="PF00535">
    <property type="entry name" value="Glycos_transf_2"/>
    <property type="match status" value="1"/>
</dbReference>
<keyword evidence="2" id="KW-0808">Transferase</keyword>
<name>A0A5C6RMR3_9BACT</name>
<feature type="domain" description="Glycosyltransferase 2-like" evidence="1">
    <location>
        <begin position="22"/>
        <end position="177"/>
    </location>
</feature>
<dbReference type="InterPro" id="IPR001173">
    <property type="entry name" value="Glyco_trans_2-like"/>
</dbReference>
<evidence type="ECO:0000313" key="3">
    <source>
        <dbReference type="Proteomes" id="UP000321580"/>
    </source>
</evidence>
<keyword evidence="3" id="KW-1185">Reference proteome</keyword>
<dbReference type="Proteomes" id="UP000321580">
    <property type="component" value="Unassembled WGS sequence"/>
</dbReference>
<dbReference type="EMBL" id="VOOR01000017">
    <property type="protein sequence ID" value="TXB63245.1"/>
    <property type="molecule type" value="Genomic_DNA"/>
</dbReference>
<accession>A0A5C6RMR3</accession>
<dbReference type="AlphaFoldDB" id="A0A5C6RMR3"/>
<organism evidence="2 3">
    <name type="scientific">Phaeodactylibacter luteus</name>
    <dbReference type="NCBI Taxonomy" id="1564516"/>
    <lineage>
        <taxon>Bacteria</taxon>
        <taxon>Pseudomonadati</taxon>
        <taxon>Bacteroidota</taxon>
        <taxon>Saprospiria</taxon>
        <taxon>Saprospirales</taxon>
        <taxon>Haliscomenobacteraceae</taxon>
        <taxon>Phaeodactylibacter</taxon>
    </lineage>
</organism>
<dbReference type="PANTHER" id="PTHR48090">
    <property type="entry name" value="UNDECAPRENYL-PHOSPHATE 4-DEOXY-4-FORMAMIDO-L-ARABINOSE TRANSFERASE-RELATED"/>
    <property type="match status" value="1"/>
</dbReference>
<sequence>MKIFLLPLLQIWHALSKPVIDVIIPAFNEEESIGKVIADIPPGWAREVLVCNNGSTDRTAEVAEQAGATVLTELRKGYGSACLKGMAHIASRPDSEKPDIVVFLDADYSDHPDEMPKVVAPLLEAGYDLVIGSRALGQLEAGAMMPQQIFGNWLATTLIRLIYNYHFTDLGPFRAVRYDKLLELNMQDPNFGWTVEMQVKAAKQKMKATEVPVSYRRRIGVSKVSGTVKGSILAGYKILWTIFKLV</sequence>
<comment type="caution">
    <text evidence="2">The sequence shown here is derived from an EMBL/GenBank/DDBJ whole genome shotgun (WGS) entry which is preliminary data.</text>
</comment>
<evidence type="ECO:0000313" key="2">
    <source>
        <dbReference type="EMBL" id="TXB63245.1"/>
    </source>
</evidence>
<dbReference type="PANTHER" id="PTHR48090:SF7">
    <property type="entry name" value="RFBJ PROTEIN"/>
    <property type="match status" value="1"/>
</dbReference>
<dbReference type="CDD" id="cd04179">
    <property type="entry name" value="DPM_DPG-synthase_like"/>
    <property type="match status" value="1"/>
</dbReference>
<dbReference type="Gene3D" id="3.90.550.10">
    <property type="entry name" value="Spore Coat Polysaccharide Biosynthesis Protein SpsA, Chain A"/>
    <property type="match status" value="1"/>
</dbReference>
<dbReference type="InterPro" id="IPR029044">
    <property type="entry name" value="Nucleotide-diphossugar_trans"/>
</dbReference>
<dbReference type="SUPFAM" id="SSF53448">
    <property type="entry name" value="Nucleotide-diphospho-sugar transferases"/>
    <property type="match status" value="1"/>
</dbReference>
<gene>
    <name evidence="2" type="ORF">FRY97_09680</name>
</gene>
<dbReference type="InterPro" id="IPR050256">
    <property type="entry name" value="Glycosyltransferase_2"/>
</dbReference>
<proteinExistence type="predicted"/>
<protein>
    <submittedName>
        <fullName evidence="2">Glycosyltransferase family 2 protein</fullName>
    </submittedName>
</protein>
<evidence type="ECO:0000259" key="1">
    <source>
        <dbReference type="Pfam" id="PF00535"/>
    </source>
</evidence>
<dbReference type="GO" id="GO:0016740">
    <property type="term" value="F:transferase activity"/>
    <property type="evidence" value="ECO:0007669"/>
    <property type="project" value="UniProtKB-KW"/>
</dbReference>